<evidence type="ECO:0000313" key="3">
    <source>
        <dbReference type="EMBL" id="EST09238.1"/>
    </source>
</evidence>
<dbReference type="SUPFAM" id="SSF51735">
    <property type="entry name" value="NAD(P)-binding Rossmann-fold domains"/>
    <property type="match status" value="1"/>
</dbReference>
<dbReference type="InterPro" id="IPR023401">
    <property type="entry name" value="ODC_N"/>
</dbReference>
<keyword evidence="4" id="KW-1185">Reference proteome</keyword>
<dbReference type="GO" id="GO:0005737">
    <property type="term" value="C:cytoplasm"/>
    <property type="evidence" value="ECO:0007669"/>
    <property type="project" value="TreeGrafter"/>
</dbReference>
<comment type="similarity">
    <text evidence="1">Belongs to the ornithine cyclodeaminase/mu-crystallin family.</text>
</comment>
<dbReference type="EMBL" id="KI545854">
    <property type="protein sequence ID" value="EST09238.1"/>
    <property type="molecule type" value="Genomic_DNA"/>
</dbReference>
<accession>V5EZB8</accession>
<feature type="region of interest" description="Disordered" evidence="2">
    <location>
        <begin position="35"/>
        <end position="54"/>
    </location>
</feature>
<dbReference type="OMA" id="VKIVNVH"/>
<dbReference type="Proteomes" id="UP000019377">
    <property type="component" value="Unassembled WGS sequence"/>
</dbReference>
<dbReference type="PANTHER" id="PTHR13812:SF19">
    <property type="entry name" value="KETIMINE REDUCTASE MU-CRYSTALLIN"/>
    <property type="match status" value="1"/>
</dbReference>
<gene>
    <name evidence="3" type="ORF">PSEUBRA_SCAF12g01811</name>
</gene>
<protein>
    <recommendedName>
        <fullName evidence="5">Ornithine cyclodeaminase</fullName>
    </recommendedName>
</protein>
<dbReference type="STRING" id="1365824.V5EZB8"/>
<sequence length="397" mass="43016">MKVISDADVRTILPRLSLSALLYSQAVALSDVPLKKRKASPTTASPDPIAQCPPRLSLTTPHHTQLFMPARTASPGSVVKIVSVPLPTSSMSGIPGVNLLFDDATGKVSHVVNSTCLTALRTATGSLLSSLLALGEPEAMEGVKHAVVFGDGLQAVYHAWLHLRYFHWIETITVIVGSHRDLTDDEVKGKVERLESQLRDLCTASATSLRTVNVGCINASDRTLVKEALGAAALVFTCTPSTEPLFTIKELGLRRGERKHICAVGSYKPHMCELPPELIQKAAKAGRLTVDSLDACKEEAGCLIKLHSPKEQKDIRKGCRTLGEDIYPPRPAHPTTDNDLRNRDSYVHQFPGWSMVHNLSRKGKVSVFKSVGVGLQDVEITKLIVEFAEGVGVEVPF</sequence>
<name>V5EZB8_KALBG</name>
<dbReference type="HOGENOM" id="CLU_042088_0_0_1"/>
<organism evidence="3 4">
    <name type="scientific">Kalmanozyma brasiliensis (strain GHG001)</name>
    <name type="common">Yeast</name>
    <name type="synonym">Pseudozyma brasiliensis</name>
    <dbReference type="NCBI Taxonomy" id="1365824"/>
    <lineage>
        <taxon>Eukaryota</taxon>
        <taxon>Fungi</taxon>
        <taxon>Dikarya</taxon>
        <taxon>Basidiomycota</taxon>
        <taxon>Ustilaginomycotina</taxon>
        <taxon>Ustilaginomycetes</taxon>
        <taxon>Ustilaginales</taxon>
        <taxon>Ustilaginaceae</taxon>
        <taxon>Kalmanozyma</taxon>
    </lineage>
</organism>
<dbReference type="GeneID" id="27417071"/>
<evidence type="ECO:0000313" key="4">
    <source>
        <dbReference type="Proteomes" id="UP000019377"/>
    </source>
</evidence>
<dbReference type="InterPro" id="IPR036291">
    <property type="entry name" value="NAD(P)-bd_dom_sf"/>
</dbReference>
<evidence type="ECO:0008006" key="5">
    <source>
        <dbReference type="Google" id="ProtNLM"/>
    </source>
</evidence>
<evidence type="ECO:0000256" key="2">
    <source>
        <dbReference type="SAM" id="MobiDB-lite"/>
    </source>
</evidence>
<dbReference type="InterPro" id="IPR003462">
    <property type="entry name" value="ODC_Mu_crystall"/>
</dbReference>
<dbReference type="eggNOG" id="KOG3007">
    <property type="taxonomic scope" value="Eukaryota"/>
</dbReference>
<dbReference type="AlphaFoldDB" id="V5EZB8"/>
<dbReference type="PANTHER" id="PTHR13812">
    <property type="entry name" value="KETIMINE REDUCTASE MU-CRYSTALLIN"/>
    <property type="match status" value="1"/>
</dbReference>
<reference evidence="4" key="1">
    <citation type="journal article" date="2013" name="Genome Announc.">
        <title>Draft genome sequence of Pseudozyma brasiliensis sp. nov. strain GHG001, a high producer of endo-1,4-xylanase isolated from an insect pest of sugarcane.</title>
        <authorList>
            <person name="Oliveira J.V.D.C."/>
            <person name="dos Santos R.A.C."/>
            <person name="Borges T.A."/>
            <person name="Riano-Pachon D.M."/>
            <person name="Goldman G.H."/>
        </authorList>
    </citation>
    <scope>NUCLEOTIDE SEQUENCE [LARGE SCALE GENOMIC DNA]</scope>
    <source>
        <strain evidence="4">GHG001</strain>
    </source>
</reference>
<evidence type="ECO:0000256" key="1">
    <source>
        <dbReference type="ARBA" id="ARBA00008903"/>
    </source>
</evidence>
<dbReference type="Gene3D" id="3.40.50.720">
    <property type="entry name" value="NAD(P)-binding Rossmann-like Domain"/>
    <property type="match status" value="1"/>
</dbReference>
<dbReference type="RefSeq" id="XP_016294227.1">
    <property type="nucleotide sequence ID" value="XM_016434467.1"/>
</dbReference>
<dbReference type="OrthoDB" id="41492at2759"/>
<dbReference type="Gene3D" id="3.30.1780.10">
    <property type="entry name" value="ornithine cyclodeaminase, domain 1"/>
    <property type="match status" value="1"/>
</dbReference>
<proteinExistence type="inferred from homology"/>